<dbReference type="Pfam" id="PF13424">
    <property type="entry name" value="TPR_12"/>
    <property type="match status" value="4"/>
</dbReference>
<feature type="repeat" description="TPR" evidence="1">
    <location>
        <begin position="853"/>
        <end position="886"/>
    </location>
</feature>
<dbReference type="RefSeq" id="XP_019633153.1">
    <property type="nucleotide sequence ID" value="XM_019777594.1"/>
</dbReference>
<dbReference type="InterPro" id="IPR011990">
    <property type="entry name" value="TPR-like_helical_dom_sf"/>
</dbReference>
<feature type="repeat" description="TPR" evidence="1">
    <location>
        <begin position="1095"/>
        <end position="1128"/>
    </location>
</feature>
<dbReference type="PANTHER" id="PTHR10098">
    <property type="entry name" value="RAPSYN-RELATED"/>
    <property type="match status" value="1"/>
</dbReference>
<dbReference type="OrthoDB" id="626167at2759"/>
<sequence>MAESSSVLLVCDQYATSKEDDVSTMNRQVVQILTGAGRKVYCLVLEDTEEDRKCAEADGVELILPTCKEGDTRKHCLDWLTFDHHIRYPRLPQDIGWIVGHADVTSRAAATIMEERFPQASISIVTQTIPEDTEKYKEEEKAMGIGKKEDSIRQDAEKAKTLFSVGHRTHGHLTNSIRAIPKDKRPVHKLFLPEPSKIFQETTVEYVESREKVVLLISRVKEVGKLKGLDFVAKSLARVAKRSHERIQLRIRGVSEEEYQASMNSLQTSINSGKLIPTLLPHGTQEDICRDMQQAHLVLMPSRTEPFGLVGLEAMAAGVPVLISDQSGLATLVNEVVPEFHHSVLAITGNDSTDVTHWANQIENVLRMSKAEFSRAAELKKRLLESRYWEESHRCFLQACGGSGTEAHQPAQVQKRKRERDGTEDTNGDRKALKFDQQVKLSITVADSISSEGKRILLSKLEVMITEDVQSEAVFNERMEMYKQLKSEVKDNTISEEGKKTLLNIINKLFTRTVLHDQQRFKETMKRLHMLKAEIRELCEGCVLCKLRFYHRDSQVEFVSACRDGTLSAILTEEYISQELVEICGGMPLHVHIEVDEEDFQRGADLVAPAKGDQHRSTGVQVEQVTSQLGLLHTSIQPTGYGTAASILSEDDRTSSAFKITEDEYPQVNLNLILAELNTSAVKRNKSQQFDLYCQIGDFYRTKLHNLQSALQYYQNMLQCSQELSEDTKQAKAYSRLGLTYGMLGKQQEAIRYHERALSIHRIKLERFTNICVAYKNLASSLALSGQVLDAKINYESALAVAMETGNKTEQMDIYCELGDLHREQLHEPQESHKYYTKMLALARDLGRKDKKSQAYNRLGLAHYDMGEHGKSLEWNKKNLKMSQESGDKIGQITAHKNIAVSYKALGKLDLARSHYQSAMTIAMETGNKTEQMDIHCKLGDLHREQLHEPQESHKYYTEMLALARDLGRKEEEGLAYNRLGLAHYDMGEHEESLEWYKKNLKMRQESGDKTQQITVNQCLAASYKVLGKLDLARSHYQSAMTIAMETGNKTEQMDIYCKLGDLHRKQLHEPQESHKYYTEMLALARDLGRKKDEGNAYNRLGLAHYDMGEHEESLEWNKKYLKMRQETGDKTGQITAHQNIADSYMALGKLDLARSHYKTAMTIAMETGNKQQQEDISKELANL</sequence>
<dbReference type="PROSITE" id="PS50005">
    <property type="entry name" value="TPR"/>
    <property type="match status" value="4"/>
</dbReference>
<dbReference type="SUPFAM" id="SSF48452">
    <property type="entry name" value="TPR-like"/>
    <property type="match status" value="4"/>
</dbReference>
<keyword evidence="1" id="KW-0802">TPR repeat</keyword>
<protein>
    <submittedName>
        <fullName evidence="4">LOW QUALITY PROTEIN: uncharacterized protein LOC109476602</fullName>
    </submittedName>
</protein>
<dbReference type="Gene3D" id="1.25.40.10">
    <property type="entry name" value="Tetratricopeptide repeat domain"/>
    <property type="match status" value="3"/>
</dbReference>
<dbReference type="InterPro" id="IPR019734">
    <property type="entry name" value="TPR_rpt"/>
</dbReference>
<feature type="compositionally biased region" description="Basic and acidic residues" evidence="2">
    <location>
        <begin position="419"/>
        <end position="429"/>
    </location>
</feature>
<evidence type="ECO:0000313" key="4">
    <source>
        <dbReference type="RefSeq" id="XP_019633153.1"/>
    </source>
</evidence>
<dbReference type="SUPFAM" id="SSF53756">
    <property type="entry name" value="UDP-Glycosyltransferase/glycogen phosphorylase"/>
    <property type="match status" value="1"/>
</dbReference>
<evidence type="ECO:0000256" key="2">
    <source>
        <dbReference type="SAM" id="MobiDB-lite"/>
    </source>
</evidence>
<gene>
    <name evidence="4" type="primary">LOC109476602</name>
</gene>
<dbReference type="GeneID" id="109476602"/>
<evidence type="ECO:0000256" key="1">
    <source>
        <dbReference type="PROSITE-ProRule" id="PRU00339"/>
    </source>
</evidence>
<feature type="repeat" description="TPR" evidence="1">
    <location>
        <begin position="974"/>
        <end position="1007"/>
    </location>
</feature>
<organism evidence="3 4">
    <name type="scientific">Branchiostoma belcheri</name>
    <name type="common">Amphioxus</name>
    <dbReference type="NCBI Taxonomy" id="7741"/>
    <lineage>
        <taxon>Eukaryota</taxon>
        <taxon>Metazoa</taxon>
        <taxon>Chordata</taxon>
        <taxon>Cephalochordata</taxon>
        <taxon>Leptocardii</taxon>
        <taxon>Amphioxiformes</taxon>
        <taxon>Branchiostomatidae</taxon>
        <taxon>Branchiostoma</taxon>
    </lineage>
</organism>
<reference evidence="4" key="1">
    <citation type="submission" date="2025-08" db="UniProtKB">
        <authorList>
            <consortium name="RefSeq"/>
        </authorList>
    </citation>
    <scope>IDENTIFICATION</scope>
    <source>
        <tissue evidence="4">Gonad</tissue>
    </source>
</reference>
<keyword evidence="3" id="KW-1185">Reference proteome</keyword>
<dbReference type="Pfam" id="PF20706">
    <property type="entry name" value="GT4-conflict"/>
    <property type="match status" value="1"/>
</dbReference>
<dbReference type="Pfam" id="PF13374">
    <property type="entry name" value="TPR_10"/>
    <property type="match status" value="1"/>
</dbReference>
<dbReference type="Gene3D" id="3.40.50.2000">
    <property type="entry name" value="Glycogen Phosphorylase B"/>
    <property type="match status" value="1"/>
</dbReference>
<dbReference type="Proteomes" id="UP000515135">
    <property type="component" value="Unplaced"/>
</dbReference>
<dbReference type="KEGG" id="bbel:109476602"/>
<dbReference type="PANTHER" id="PTHR10098:SF106">
    <property type="entry name" value="TETRATRICOPEPTIDE REPEAT PROTEIN 28-LIKE PROTEIN"/>
    <property type="match status" value="1"/>
</dbReference>
<accession>A0A6P4Z903</accession>
<name>A0A6P4Z903_BRABE</name>
<proteinExistence type="predicted"/>
<feature type="repeat" description="TPR" evidence="1">
    <location>
        <begin position="731"/>
        <end position="764"/>
    </location>
</feature>
<evidence type="ECO:0000313" key="3">
    <source>
        <dbReference type="Proteomes" id="UP000515135"/>
    </source>
</evidence>
<feature type="region of interest" description="Disordered" evidence="2">
    <location>
        <begin position="400"/>
        <end position="429"/>
    </location>
</feature>
<dbReference type="AlphaFoldDB" id="A0A6P4Z903"/>
<dbReference type="SMART" id="SM00028">
    <property type="entry name" value="TPR"/>
    <property type="match status" value="9"/>
</dbReference>